<dbReference type="RefSeq" id="WP_116235690.1">
    <property type="nucleotide sequence ID" value="NZ_QRDP01000004.1"/>
</dbReference>
<proteinExistence type="predicted"/>
<dbReference type="Proteomes" id="UP000256310">
    <property type="component" value="Unassembled WGS sequence"/>
</dbReference>
<organism evidence="1 2">
    <name type="scientific">Parasphingopyxis lamellibrachiae</name>
    <dbReference type="NCBI Taxonomy" id="680125"/>
    <lineage>
        <taxon>Bacteria</taxon>
        <taxon>Pseudomonadati</taxon>
        <taxon>Pseudomonadota</taxon>
        <taxon>Alphaproteobacteria</taxon>
        <taxon>Sphingomonadales</taxon>
        <taxon>Sphingomonadaceae</taxon>
        <taxon>Parasphingopyxis</taxon>
    </lineage>
</organism>
<dbReference type="EMBL" id="QRDP01000004">
    <property type="protein sequence ID" value="RED16269.1"/>
    <property type="molecule type" value="Genomic_DNA"/>
</dbReference>
<evidence type="ECO:0000313" key="2">
    <source>
        <dbReference type="Proteomes" id="UP000256310"/>
    </source>
</evidence>
<evidence type="ECO:0000313" key="1">
    <source>
        <dbReference type="EMBL" id="RED16269.1"/>
    </source>
</evidence>
<comment type="caution">
    <text evidence="1">The sequence shown here is derived from an EMBL/GenBank/DDBJ whole genome shotgun (WGS) entry which is preliminary data.</text>
</comment>
<sequence>MSILHRISHGTGIACLFLLGAPGTEMASPAANQSQLPEGAPSASVANAREALAAWIESYRAGDYAEQWRLTHSRIRRWRPRGLWNRVMRNARRTNGALISYAILGQAEVTAEQLPCSEQGHCYRPGIEYVLFTLATEYENAAPPQPEYVAMALRGGQWYFGGGTLLNRPFGETSVIMTESDERRYRPRAPVINR</sequence>
<dbReference type="OrthoDB" id="8480847at2"/>
<name>A0A3D9FEQ7_9SPHN</name>
<dbReference type="AlphaFoldDB" id="A0A3D9FEQ7"/>
<reference evidence="1 2" key="1">
    <citation type="submission" date="2018-07" db="EMBL/GenBank/DDBJ databases">
        <title>Genomic Encyclopedia of Type Strains, Phase IV (KMG-IV): sequencing the most valuable type-strain genomes for metagenomic binning, comparative biology and taxonomic classification.</title>
        <authorList>
            <person name="Goeker M."/>
        </authorList>
    </citation>
    <scope>NUCLEOTIDE SEQUENCE [LARGE SCALE GENOMIC DNA]</scope>
    <source>
        <strain evidence="1 2">DSM 26725</strain>
    </source>
</reference>
<protein>
    <submittedName>
        <fullName evidence="1">Uncharacterized protein DUF4019</fullName>
    </submittedName>
</protein>
<keyword evidence="2" id="KW-1185">Reference proteome</keyword>
<gene>
    <name evidence="1" type="ORF">DFR46_1289</name>
</gene>
<accession>A0A3D9FEQ7</accession>